<reference evidence="5" key="2">
    <citation type="journal article" date="2013" name="Proc. Natl. Acad. Sci. U.S.A.">
        <title>Improving the coverage of the cyanobacterial phylum using diversity-driven genome sequencing.</title>
        <authorList>
            <person name="Shih P.M."/>
            <person name="Wu D."/>
            <person name="Latifi A."/>
            <person name="Axen S.D."/>
            <person name="Fewer D.P."/>
            <person name="Talla E."/>
            <person name="Calteau A."/>
            <person name="Cai F."/>
            <person name="Tandeau de Marsac N."/>
            <person name="Rippka R."/>
            <person name="Herdman M."/>
            <person name="Sivonen K."/>
            <person name="Coursin T."/>
            <person name="Laurent T."/>
            <person name="Goodwin L."/>
            <person name="Nolan M."/>
            <person name="Davenport K.W."/>
            <person name="Han C.S."/>
            <person name="Rubin E.M."/>
            <person name="Eisen J.A."/>
            <person name="Woyke T."/>
            <person name="Gugger M."/>
            <person name="Kerfeld C.A."/>
        </authorList>
    </citation>
    <scope>NUCLEOTIDE SEQUENCE [LARGE SCALE GENOMIC DNA]</scope>
    <source>
        <strain evidence="5">PCC 10605</strain>
    </source>
</reference>
<dbReference type="SMART" id="SM01321">
    <property type="entry name" value="Y1_Tnp"/>
    <property type="match status" value="1"/>
</dbReference>
<gene>
    <name evidence="2" type="ordered locus">Cyan10605_0052</name>
    <name evidence="3" type="ordered locus">Cyan10605_1118</name>
    <name evidence="4" type="ordered locus">Cyan10605_1500</name>
</gene>
<dbReference type="InterPro" id="IPR036515">
    <property type="entry name" value="Transposase_17_sf"/>
</dbReference>
<keyword evidence="5" id="KW-1185">Reference proteome</keyword>
<reference evidence="3" key="1">
    <citation type="submission" date="2012-05" db="EMBL/GenBank/DDBJ databases">
        <title>Finished genome of chromosome of Cyanobacterium sp. PCC 10605.</title>
        <authorList>
            <consortium name="US DOE Joint Genome Institute"/>
            <person name="Gugger M."/>
            <person name="Coursin T."/>
            <person name="Rippka R."/>
            <person name="Tandeau De Marsac N."/>
            <person name="Huntemann M."/>
            <person name="Wei C.-L."/>
            <person name="Han J."/>
            <person name="Detter J.C."/>
            <person name="Han C."/>
            <person name="Tapia R."/>
            <person name="Teshima H."/>
            <person name="Chen A."/>
            <person name="Krypides N."/>
            <person name="Mavromatis K."/>
            <person name="Markowitz V."/>
            <person name="Szeto E."/>
            <person name="Ivanova N."/>
            <person name="Ovchinnikova G."/>
            <person name="Pagani I."/>
            <person name="Pati A."/>
            <person name="Goodwin L."/>
            <person name="Peters L."/>
            <person name="Pitluck S."/>
            <person name="Woyke T."/>
            <person name="Kerfeld C."/>
        </authorList>
    </citation>
    <scope>NUCLEOTIDE SEQUENCE</scope>
    <source>
        <strain evidence="3">PCC 10605</strain>
    </source>
</reference>
<dbReference type="Gene3D" id="3.30.70.1290">
    <property type="entry name" value="Transposase IS200-like"/>
    <property type="match status" value="1"/>
</dbReference>
<dbReference type="KEGG" id="can:Cyan10605_1500"/>
<protein>
    <submittedName>
        <fullName evidence="3">Transposase IS200-family protein</fullName>
    </submittedName>
</protein>
<dbReference type="SUPFAM" id="SSF143422">
    <property type="entry name" value="Transposase IS200-like"/>
    <property type="match status" value="1"/>
</dbReference>
<dbReference type="HOGENOM" id="CLU_101320_2_2_3"/>
<dbReference type="GO" id="GO:0006313">
    <property type="term" value="P:DNA transposition"/>
    <property type="evidence" value="ECO:0007669"/>
    <property type="project" value="InterPro"/>
</dbReference>
<dbReference type="EMBL" id="CP003947">
    <property type="protein sequence ID" value="AFZ52213.1"/>
    <property type="molecule type" value="Genomic_DNA"/>
</dbReference>
<feature type="domain" description="Transposase IS200-like" evidence="1">
    <location>
        <begin position="17"/>
        <end position="138"/>
    </location>
</feature>
<dbReference type="eggNOG" id="COG1943">
    <property type="taxonomic scope" value="Bacteria"/>
</dbReference>
<dbReference type="Pfam" id="PF01797">
    <property type="entry name" value="Y1_Tnp"/>
    <property type="match status" value="1"/>
</dbReference>
<dbReference type="PANTHER" id="PTHR33360:SF2">
    <property type="entry name" value="TRANSPOSASE FOR INSERTION SEQUENCE ELEMENT IS200"/>
    <property type="match status" value="1"/>
</dbReference>
<evidence type="ECO:0000313" key="3">
    <source>
        <dbReference type="EMBL" id="AFZ53240.1"/>
    </source>
</evidence>
<dbReference type="AlphaFoldDB" id="K9Z3U7"/>
<evidence type="ECO:0000259" key="1">
    <source>
        <dbReference type="SMART" id="SM01321"/>
    </source>
</evidence>
<accession>K9Z3U7</accession>
<proteinExistence type="predicted"/>
<dbReference type="InterPro" id="IPR002686">
    <property type="entry name" value="Transposase_17"/>
</dbReference>
<evidence type="ECO:0000313" key="5">
    <source>
        <dbReference type="Proteomes" id="UP000010480"/>
    </source>
</evidence>
<dbReference type="EMBL" id="CP003947">
    <property type="protein sequence ID" value="AFZ53611.1"/>
    <property type="molecule type" value="Genomic_DNA"/>
</dbReference>
<dbReference type="EMBL" id="CP003947">
    <property type="protein sequence ID" value="AFZ53240.1"/>
    <property type="molecule type" value="Genomic_DNA"/>
</dbReference>
<evidence type="ECO:0000313" key="2">
    <source>
        <dbReference type="EMBL" id="AFZ52213.1"/>
    </source>
</evidence>
<sequence>MQLGDCVLKPRKSSHSVFSVHLHLVFVTHYRRKVLTKEMIVRLGEMLEQVAKKLDCFILEFNGEPDHVHILLDLHPKNAISTVVACLKSSTARMLKKEFPQEVKKYYWGKVSFWSGSYYVASTGGATIEKLKEYIKNQEGGK</sequence>
<dbReference type="NCBIfam" id="NF033573">
    <property type="entry name" value="transpos_IS200"/>
    <property type="match status" value="1"/>
</dbReference>
<dbReference type="Proteomes" id="UP000010480">
    <property type="component" value="Chromosome"/>
</dbReference>
<evidence type="ECO:0000313" key="4">
    <source>
        <dbReference type="EMBL" id="AFZ53611.1"/>
    </source>
</evidence>
<dbReference type="GO" id="GO:0004803">
    <property type="term" value="F:transposase activity"/>
    <property type="evidence" value="ECO:0007669"/>
    <property type="project" value="InterPro"/>
</dbReference>
<dbReference type="RefSeq" id="WP_015217945.1">
    <property type="nucleotide sequence ID" value="NC_019776.1"/>
</dbReference>
<dbReference type="GO" id="GO:0003677">
    <property type="term" value="F:DNA binding"/>
    <property type="evidence" value="ECO:0007669"/>
    <property type="project" value="InterPro"/>
</dbReference>
<dbReference type="PANTHER" id="PTHR33360">
    <property type="entry name" value="TRANSPOSASE FOR INSERTION SEQUENCE ELEMENT IS200"/>
    <property type="match status" value="1"/>
</dbReference>
<organism evidence="3 5">
    <name type="scientific">Cyanobacterium aponinum (strain PCC 10605)</name>
    <dbReference type="NCBI Taxonomy" id="755178"/>
    <lineage>
        <taxon>Bacteria</taxon>
        <taxon>Bacillati</taxon>
        <taxon>Cyanobacteriota</taxon>
        <taxon>Cyanophyceae</taxon>
        <taxon>Oscillatoriophycideae</taxon>
        <taxon>Chroococcales</taxon>
        <taxon>Geminocystaceae</taxon>
        <taxon>Cyanobacterium</taxon>
    </lineage>
</organism>
<name>K9Z3U7_CYAAP</name>
<dbReference type="OrthoDB" id="9793729at2"/>
<dbReference type="KEGG" id="can:Cyan10605_1118"/>
<dbReference type="KEGG" id="can:Cyan10605_0052"/>